<dbReference type="AlphaFoldDB" id="A0AA88AIU2"/>
<gene>
    <name evidence="2" type="ORF">TIFTF001_025353</name>
</gene>
<organism evidence="2 3">
    <name type="scientific">Ficus carica</name>
    <name type="common">Common fig</name>
    <dbReference type="NCBI Taxonomy" id="3494"/>
    <lineage>
        <taxon>Eukaryota</taxon>
        <taxon>Viridiplantae</taxon>
        <taxon>Streptophyta</taxon>
        <taxon>Embryophyta</taxon>
        <taxon>Tracheophyta</taxon>
        <taxon>Spermatophyta</taxon>
        <taxon>Magnoliopsida</taxon>
        <taxon>eudicotyledons</taxon>
        <taxon>Gunneridae</taxon>
        <taxon>Pentapetalae</taxon>
        <taxon>rosids</taxon>
        <taxon>fabids</taxon>
        <taxon>Rosales</taxon>
        <taxon>Moraceae</taxon>
        <taxon>Ficeae</taxon>
        <taxon>Ficus</taxon>
    </lineage>
</organism>
<comment type="caution">
    <text evidence="2">The sequence shown here is derived from an EMBL/GenBank/DDBJ whole genome shotgun (WGS) entry which is preliminary data.</text>
</comment>
<proteinExistence type="predicted"/>
<evidence type="ECO:0000313" key="2">
    <source>
        <dbReference type="EMBL" id="GMN56249.1"/>
    </source>
</evidence>
<dbReference type="EMBL" id="BTGU01000062">
    <property type="protein sequence ID" value="GMN56249.1"/>
    <property type="molecule type" value="Genomic_DNA"/>
</dbReference>
<sequence length="214" mass="23788">MAIADIDNTATTDAMTETNAAPTDLTRGARTSQHPTNNYASGTGLQHVFYTAWSSGCKLLLGWLSVDYGLHALQFAPLNAITLFVDDASRNNLHLTPSIVLSQPLYETPPTEAFNLQQAISDAVSNQVKTMERRLLQKIGHPATYEDLSEETEQSPFAQAIVDTTLPFKFYTSTFTKFDGTMDSHEHICQYQQVMLGTMMPKESRDVIMCKLFP</sequence>
<name>A0AA88AIU2_FICCA</name>
<reference evidence="2" key="1">
    <citation type="submission" date="2023-07" db="EMBL/GenBank/DDBJ databases">
        <title>draft genome sequence of fig (Ficus carica).</title>
        <authorList>
            <person name="Takahashi T."/>
            <person name="Nishimura K."/>
        </authorList>
    </citation>
    <scope>NUCLEOTIDE SEQUENCE</scope>
</reference>
<keyword evidence="3" id="KW-1185">Reference proteome</keyword>
<feature type="region of interest" description="Disordered" evidence="1">
    <location>
        <begin position="13"/>
        <end position="37"/>
    </location>
</feature>
<evidence type="ECO:0000313" key="3">
    <source>
        <dbReference type="Proteomes" id="UP001187192"/>
    </source>
</evidence>
<evidence type="ECO:0000256" key="1">
    <source>
        <dbReference type="SAM" id="MobiDB-lite"/>
    </source>
</evidence>
<protein>
    <submittedName>
        <fullName evidence="2">Uncharacterized protein</fullName>
    </submittedName>
</protein>
<accession>A0AA88AIU2</accession>
<dbReference type="Proteomes" id="UP001187192">
    <property type="component" value="Unassembled WGS sequence"/>
</dbReference>